<dbReference type="RefSeq" id="XP_002584819.1">
    <property type="nucleotide sequence ID" value="XM_002584773.1"/>
</dbReference>
<reference evidence="4" key="1">
    <citation type="journal article" date="2009" name="Genome Res.">
        <title>Comparative genomic analyses of the human fungal pathogens Coccidioides and their relatives.</title>
        <authorList>
            <person name="Sharpton T.J."/>
            <person name="Stajich J.E."/>
            <person name="Rounsley S.D."/>
            <person name="Gardner M.J."/>
            <person name="Wortman J.R."/>
            <person name="Jordar V.S."/>
            <person name="Maiti R."/>
            <person name="Kodira C.D."/>
            <person name="Neafsey D.E."/>
            <person name="Zeng Q."/>
            <person name="Hung C.-Y."/>
            <person name="McMahan C."/>
            <person name="Muszewska A."/>
            <person name="Grynberg M."/>
            <person name="Mandel M.A."/>
            <person name="Kellner E.M."/>
            <person name="Barker B.M."/>
            <person name="Galgiani J.N."/>
            <person name="Orbach M.J."/>
            <person name="Kirkland T.N."/>
            <person name="Cole G.T."/>
            <person name="Henn M.R."/>
            <person name="Birren B.W."/>
            <person name="Taylor J.W."/>
        </authorList>
    </citation>
    <scope>NUCLEOTIDE SEQUENCE [LARGE SCALE GENOMIC DNA]</scope>
    <source>
        <strain evidence="4">UAMH 1704</strain>
    </source>
</reference>
<evidence type="ECO:0000313" key="4">
    <source>
        <dbReference type="Proteomes" id="UP000002058"/>
    </source>
</evidence>
<dbReference type="STRING" id="336963.C4JSR9"/>
<dbReference type="GeneID" id="8443415"/>
<evidence type="ECO:0000313" key="3">
    <source>
        <dbReference type="EMBL" id="EEP80666.1"/>
    </source>
</evidence>
<evidence type="ECO:0000259" key="2">
    <source>
        <dbReference type="Pfam" id="PF25794"/>
    </source>
</evidence>
<feature type="domain" description="Sacsin/Nov" evidence="2">
    <location>
        <begin position="57"/>
        <end position="145"/>
    </location>
</feature>
<dbReference type="Proteomes" id="UP000002058">
    <property type="component" value="Unassembled WGS sequence"/>
</dbReference>
<name>C4JSR9_UNCRE</name>
<keyword evidence="4" id="KW-1185">Reference proteome</keyword>
<evidence type="ECO:0000256" key="1">
    <source>
        <dbReference type="SAM" id="MobiDB-lite"/>
    </source>
</evidence>
<dbReference type="PANTHER" id="PTHR32387:SF0">
    <property type="entry name" value="PROTEIN NO VEIN"/>
    <property type="match status" value="1"/>
</dbReference>
<dbReference type="NCBIfam" id="NF047352">
    <property type="entry name" value="P_loop_sacsin"/>
    <property type="match status" value="1"/>
</dbReference>
<dbReference type="OMA" id="ANEDHEC"/>
<dbReference type="PANTHER" id="PTHR32387">
    <property type="entry name" value="WU:FJ29H11"/>
    <property type="match status" value="1"/>
</dbReference>
<dbReference type="Pfam" id="PF25794">
    <property type="entry name" value="SACS"/>
    <property type="match status" value="1"/>
</dbReference>
<dbReference type="InterPro" id="IPR036890">
    <property type="entry name" value="HATPase_C_sf"/>
</dbReference>
<dbReference type="InterPro" id="IPR052957">
    <property type="entry name" value="Auxin_embryo_med"/>
</dbReference>
<dbReference type="eggNOG" id="ENOG502QQIR">
    <property type="taxonomic scope" value="Eukaryota"/>
</dbReference>
<dbReference type="SUPFAM" id="SSF55874">
    <property type="entry name" value="ATPase domain of HSP90 chaperone/DNA topoisomerase II/histidine kinase"/>
    <property type="match status" value="1"/>
</dbReference>
<organism evidence="3 4">
    <name type="scientific">Uncinocarpus reesii (strain UAMH 1704)</name>
    <dbReference type="NCBI Taxonomy" id="336963"/>
    <lineage>
        <taxon>Eukaryota</taxon>
        <taxon>Fungi</taxon>
        <taxon>Dikarya</taxon>
        <taxon>Ascomycota</taxon>
        <taxon>Pezizomycotina</taxon>
        <taxon>Eurotiomycetes</taxon>
        <taxon>Eurotiomycetidae</taxon>
        <taxon>Onygenales</taxon>
        <taxon>Onygenaceae</taxon>
        <taxon>Uncinocarpus</taxon>
    </lineage>
</organism>
<dbReference type="VEuPathDB" id="FungiDB:UREG_05508"/>
<accession>C4JSR9</accession>
<proteinExistence type="predicted"/>
<gene>
    <name evidence="3" type="ORF">UREG_05508</name>
</gene>
<dbReference type="Gene3D" id="3.30.565.10">
    <property type="entry name" value="Histidine kinase-like ATPase, C-terminal domain"/>
    <property type="match status" value="1"/>
</dbReference>
<dbReference type="KEGG" id="ure:UREG_05508"/>
<sequence>MAQLSKEEARAIIDNIREQNGGITQSDREQTPQSVLRVLNNLQRKLGAAIKILASNLYSTDARFVFELIQNAEDASYRVIQACNELPFIKFTVCHDRVIIDSNEDGFSVQDVRAICSTGESTKTNIQGYIGEKGIGFKSVFKVASKVHIQSGPFSFYFEHNRGEDGLGMVTPISEEPMDLPVDVRTRITLILSDPSKFNTCMKEIQDIPETLTLFLSKLKIISLSIQPLNEDPWEVSYSCAYDTSSSSMTLTRTTNNSSRQTFYRVVKRILSPLPRDPARKGRHRAEVVLAFPVSDHSAELKPVLQSDFITQASREDIHHSPWNDAILDGVADTFRDAVIQFCDHPSLRYLWLDYIPQNVSDPFWAQLRDKIIDRMKTARVFLTWKERLDCAEHLRQVPLDCLDQHSQPLFEDMEPEIYLSRGYQKSSNFGDIASMGIRAIDWVPEIFRLVQPYVGPATRKILDQDDSWHTRFSKLFLNGLGNPSVAPRIKRLDLIPLASGRLGSTASADIFFPTDSCGIPIPRDLPLRLVDPSSLTNFERRMLFKRLGVTHCSPQRVIRLITAKYNILFCVGLDQSIVHLRYLYKTLSPDDTLNDRVFLMDQNFLPIYRSQIAPHITFDDLYFEDDNAYGMKQLSRAFQSTTGPVIHFLHSSYLNAGLSDIPNNGRSWEEWLVSAAGVRWVPRLRARSTMDCLSEVFESIVREHPDKLLGVLRTYWLRYNESDKSSVVICQLSNAEIPCRNAQSKPLRLTYLPLTELENKCADLDIKDDMPFVRLPSEWPSEDIDGWRFLEEFGVGREANLPFFLDALRCVIEKIRQGGFTMQRKSSLFEIYESIFDWCRGEDDFDAIRDVFKGLEAVYVPSSESHDECLSPPEDCVWSGPSFLRVRSALGFYDTYRESGKIKKLLTGILKIPNAGRAVYLKELAWMRNRSISFDNLLIVYRSLLEVARPNNWEQVRSAFKACSLVYIRSQNLWCKPSSCLWTVAPRVGNQFGIASDYGELEELFVSRLLVQAPTIATYIEQLKTVSTGGSPNRQDIQSAILSITELGPTSRDVDGLRHVKFLPVKLSRDKTVYENPAAEFFIVDRIEYGSAFDGKVPVLDLSLEDVRQFRGFLLALGFADRYMSAAVKESTTVLQPAVNPTAILTHEIRMKAKALFRCAVHFNSTKTLNRKEAVCRMLQGVQIYESQGFSKTLNLTLGGLAITAESARGLLHLEDEGDVLKIYVPRDQKDRRRCYANQLPKELMNHLGIADPAARGVFQNIIRSEMDILDDILEEDGIIQVDMDLSHDGDVDSLAEDEAASDVVTRNLSSGHAGPRPEALATTPESYGSEGGSDLEPPTVEHEYRQSLASLPQDNARRHTGSSRLFPHPNRVGNNESPVPEELQDRSAYTNLLIQVSTAARQANFEIGTLDEAFTSRAPISPALSATPFGNRRLNQLDHDTRIGAAGELFVFELLSRLNLPGFGRQNWRSSIRKEVRSHPDYHDLEPWNGVETADFVYNDSEGALTRLLVSQDLAAPSWGSARPRYLIEVKSTVSTFNTPFYMSKSQFRRIHATPPLSEQSPNEVYLVFRVYHLGTGHERFWIYNGATGLEFTPETYSVVHEPIRLN</sequence>
<feature type="region of interest" description="Disordered" evidence="1">
    <location>
        <begin position="1300"/>
        <end position="1383"/>
    </location>
</feature>
<dbReference type="OrthoDB" id="1262810at2759"/>
<dbReference type="HOGENOM" id="CLU_000570_3_0_1"/>
<dbReference type="InParanoid" id="C4JSR9"/>
<dbReference type="InterPro" id="IPR058210">
    <property type="entry name" value="SACS/Nov_dom"/>
</dbReference>
<dbReference type="EMBL" id="CH476617">
    <property type="protein sequence ID" value="EEP80666.1"/>
    <property type="molecule type" value="Genomic_DNA"/>
</dbReference>
<protein>
    <recommendedName>
        <fullName evidence="2">Sacsin/Nov domain-containing protein</fullName>
    </recommendedName>
</protein>